<sequence length="216" mass="24104">MKRITIIAGHYGSGKSEISTNLAFQKGIDTIVDLDIINPYFRSRALTAEFEERGIHVIESTIKGKLNSDMPYVSGEAAVPFVNPTIRAIYDLGGTKNGGRVLIQFRDRIKTTDDIDFLYVVNKYRPENDSAKKVINAIKELESEAQLNVTGLINNTNLMQHTTVEDILDGETLCNEVSDTLHIPIVYTTVEKTTGITRSFAGETIIIERLVAQKWL</sequence>
<evidence type="ECO:0000313" key="2">
    <source>
        <dbReference type="Proteomes" id="UP000514720"/>
    </source>
</evidence>
<dbReference type="EMBL" id="CP048914">
    <property type="protein sequence ID" value="QMS84315.1"/>
    <property type="molecule type" value="Genomic_DNA"/>
</dbReference>
<name>A0A7L7KP56_9MOLU</name>
<proteinExistence type="predicted"/>
<dbReference type="SUPFAM" id="SSF52540">
    <property type="entry name" value="P-loop containing nucleoside triphosphate hydrolases"/>
    <property type="match status" value="1"/>
</dbReference>
<dbReference type="GO" id="GO:0005524">
    <property type="term" value="F:ATP binding"/>
    <property type="evidence" value="ECO:0007669"/>
    <property type="project" value="UniProtKB-KW"/>
</dbReference>
<keyword evidence="1" id="KW-0547">Nucleotide-binding</keyword>
<dbReference type="RefSeq" id="WP_258877926.1">
    <property type="nucleotide sequence ID" value="NZ_CP048914.1"/>
</dbReference>
<organism evidence="1 2">
    <name type="scientific">Candidatus Xianfuyuplasma coldseepsis</name>
    <dbReference type="NCBI Taxonomy" id="2782163"/>
    <lineage>
        <taxon>Bacteria</taxon>
        <taxon>Bacillati</taxon>
        <taxon>Mycoplasmatota</taxon>
        <taxon>Mollicutes</taxon>
        <taxon>Candidatus Izemoplasmatales</taxon>
        <taxon>Candidatus Izemoplasmataceae</taxon>
        <taxon>Candidatus Xianfuyuplasma</taxon>
    </lineage>
</organism>
<reference evidence="1 2" key="1">
    <citation type="submission" date="2020-02" db="EMBL/GenBank/DDBJ databases">
        <authorList>
            <person name="Zheng R.K."/>
            <person name="Sun C.M."/>
        </authorList>
    </citation>
    <scope>NUCLEOTIDE SEQUENCE [LARGE SCALE GENOMIC DNA]</scope>
    <source>
        <strain evidence="2">zrk13</strain>
    </source>
</reference>
<gene>
    <name evidence="1" type="ORF">G4Z02_00685</name>
</gene>
<evidence type="ECO:0000313" key="1">
    <source>
        <dbReference type="EMBL" id="QMS84315.1"/>
    </source>
</evidence>
<keyword evidence="1" id="KW-0067">ATP-binding</keyword>
<accession>A0A7L7KP56</accession>
<dbReference type="InterPro" id="IPR027417">
    <property type="entry name" value="P-loop_NTPase"/>
</dbReference>
<dbReference type="KEGG" id="xcl:G4Z02_00685"/>
<dbReference type="Proteomes" id="UP000514720">
    <property type="component" value="Chromosome"/>
</dbReference>
<dbReference type="AlphaFoldDB" id="A0A7L7KP56"/>
<keyword evidence="2" id="KW-1185">Reference proteome</keyword>
<protein>
    <submittedName>
        <fullName evidence="1">ATP-binding protein</fullName>
    </submittedName>
</protein>